<reference evidence="4 5" key="1">
    <citation type="submission" date="2019-02" db="EMBL/GenBank/DDBJ databases">
        <title>Opniocepnalus argus genome.</title>
        <authorList>
            <person name="Zhou C."/>
            <person name="Xiao S."/>
        </authorList>
    </citation>
    <scope>NUCLEOTIDE SEQUENCE [LARGE SCALE GENOMIC DNA]</scope>
    <source>
        <strain evidence="4">OARG1902GOOAL</strain>
        <tissue evidence="4">Muscle</tissue>
    </source>
</reference>
<evidence type="ECO:0000259" key="2">
    <source>
        <dbReference type="SMART" id="SM00477"/>
    </source>
</evidence>
<keyword evidence="4" id="KW-0540">Nuclease</keyword>
<dbReference type="SMART" id="SM00892">
    <property type="entry name" value="Endonuclease_NS"/>
    <property type="match status" value="1"/>
</dbReference>
<dbReference type="SMART" id="SM00477">
    <property type="entry name" value="NUC"/>
    <property type="match status" value="1"/>
</dbReference>
<gene>
    <name evidence="4" type="ORF">EXN66_Car021819</name>
</gene>
<sequence>MQSLVTICGLLFVIIPAHAHVSEDFKECRQFFFGNMWPEWPPSRYHQEICQTYENNYYFATLYDIKRRIPVYSAYIFEQGNDHPTIPWCIEPQLVNLNLNKNMMRSDDLVKKSQNPKVKLSDIEEVQAVYDDYQVPQYDDYNRGHLNPKGHHKGSSSEATYTLTNVVPQNKMLNAGAWGGYEESLKKILKNCHKAYVVVGAIASTNPEIWIKRNNKKRVNIPDYLWQAYCCTDKQGSPTESGAATAKNTENRVELCSLESLKEFFVKLNKKVELFKNCNAPARKEFTGDCSSVIE</sequence>
<evidence type="ECO:0000259" key="3">
    <source>
        <dbReference type="SMART" id="SM00892"/>
    </source>
</evidence>
<keyword evidence="5" id="KW-1185">Reference proteome</keyword>
<protein>
    <submittedName>
        <fullName evidence="4">Endonuclease domain-containing 1 protein</fullName>
    </submittedName>
</protein>
<feature type="signal peptide" evidence="1">
    <location>
        <begin position="1"/>
        <end position="19"/>
    </location>
</feature>
<dbReference type="EMBL" id="CM015734">
    <property type="protein sequence ID" value="KAF3706128.1"/>
    <property type="molecule type" value="Genomic_DNA"/>
</dbReference>
<dbReference type="GO" id="GO:0016787">
    <property type="term" value="F:hydrolase activity"/>
    <property type="evidence" value="ECO:0007669"/>
    <property type="project" value="InterPro"/>
</dbReference>
<dbReference type="OrthoDB" id="69221at2759"/>
<evidence type="ECO:0000256" key="1">
    <source>
        <dbReference type="SAM" id="SignalP"/>
    </source>
</evidence>
<dbReference type="InterPro" id="IPR039015">
    <property type="entry name" value="ENDOD1"/>
</dbReference>
<dbReference type="PANTHER" id="PTHR21472">
    <property type="entry name" value="ENDONUCLEASE DOMAIN-CONTAINING 1 PROTEIN ENDOD1"/>
    <property type="match status" value="1"/>
</dbReference>
<dbReference type="InterPro" id="IPR020821">
    <property type="entry name" value="ENPP1-3/EXOG-like_nuc-like"/>
</dbReference>
<dbReference type="GO" id="GO:0003676">
    <property type="term" value="F:nucleic acid binding"/>
    <property type="evidence" value="ECO:0007669"/>
    <property type="project" value="InterPro"/>
</dbReference>
<dbReference type="InterPro" id="IPR001604">
    <property type="entry name" value="Endo_G_ENPP1-like_dom"/>
</dbReference>
<keyword evidence="4" id="KW-0255">Endonuclease</keyword>
<organism evidence="4 5">
    <name type="scientific">Channa argus</name>
    <name type="common">Northern snakehead</name>
    <name type="synonym">Ophicephalus argus</name>
    <dbReference type="NCBI Taxonomy" id="215402"/>
    <lineage>
        <taxon>Eukaryota</taxon>
        <taxon>Metazoa</taxon>
        <taxon>Chordata</taxon>
        <taxon>Craniata</taxon>
        <taxon>Vertebrata</taxon>
        <taxon>Euteleostomi</taxon>
        <taxon>Actinopterygii</taxon>
        <taxon>Neopterygii</taxon>
        <taxon>Teleostei</taxon>
        <taxon>Neoteleostei</taxon>
        <taxon>Acanthomorphata</taxon>
        <taxon>Anabantaria</taxon>
        <taxon>Anabantiformes</taxon>
        <taxon>Channoidei</taxon>
        <taxon>Channidae</taxon>
        <taxon>Channa</taxon>
    </lineage>
</organism>
<proteinExistence type="predicted"/>
<reference evidence="5" key="2">
    <citation type="submission" date="2019-02" db="EMBL/GenBank/DDBJ databases">
        <title>Opniocepnalus argus Var Kimnra genome.</title>
        <authorList>
            <person name="Zhou C."/>
            <person name="Xiao S."/>
        </authorList>
    </citation>
    <scope>NUCLEOTIDE SEQUENCE [LARGE SCALE GENOMIC DNA]</scope>
</reference>
<feature type="chain" id="PRO_5026147346" evidence="1">
    <location>
        <begin position="20"/>
        <end position="295"/>
    </location>
</feature>
<keyword evidence="1" id="KW-0732">Signal</keyword>
<dbReference type="GO" id="GO:0046872">
    <property type="term" value="F:metal ion binding"/>
    <property type="evidence" value="ECO:0007669"/>
    <property type="project" value="InterPro"/>
</dbReference>
<evidence type="ECO:0000313" key="5">
    <source>
        <dbReference type="Proteomes" id="UP000503349"/>
    </source>
</evidence>
<feature type="domain" description="ENPP1-3/EXOG-like endonuclease/phosphodiesterase" evidence="2">
    <location>
        <begin position="56"/>
        <end position="271"/>
    </location>
</feature>
<feature type="domain" description="DNA/RNA non-specific endonuclease/pyrophosphatase/phosphodiesterase" evidence="3">
    <location>
        <begin position="55"/>
        <end position="275"/>
    </location>
</feature>
<dbReference type="InterPro" id="IPR044925">
    <property type="entry name" value="His-Me_finger_sf"/>
</dbReference>
<evidence type="ECO:0000313" key="4">
    <source>
        <dbReference type="EMBL" id="KAF3706128.1"/>
    </source>
</evidence>
<dbReference type="SUPFAM" id="SSF54060">
    <property type="entry name" value="His-Me finger endonucleases"/>
    <property type="match status" value="1"/>
</dbReference>
<dbReference type="AlphaFoldDB" id="A0A6G1QV85"/>
<dbReference type="Pfam" id="PF01223">
    <property type="entry name" value="Endonuclease_NS"/>
    <property type="match status" value="1"/>
</dbReference>
<name>A0A6G1QV85_CHAAH</name>
<accession>A0A6G1QV85</accession>
<dbReference type="GO" id="GO:0004519">
    <property type="term" value="F:endonuclease activity"/>
    <property type="evidence" value="ECO:0007669"/>
    <property type="project" value="UniProtKB-KW"/>
</dbReference>
<dbReference type="Gene3D" id="3.40.570.10">
    <property type="entry name" value="Extracellular Endonuclease, subunit A"/>
    <property type="match status" value="1"/>
</dbReference>
<dbReference type="InterPro" id="IPR044929">
    <property type="entry name" value="DNA/RNA_non-sp_Endonuclease_sf"/>
</dbReference>
<keyword evidence="4" id="KW-0378">Hydrolase</keyword>
<dbReference type="PANTHER" id="PTHR21472:SF26">
    <property type="entry name" value="ENDONUCLEASE DOMAIN CONTAINING 1"/>
    <property type="match status" value="1"/>
</dbReference>
<dbReference type="Proteomes" id="UP000503349">
    <property type="component" value="Chromosome 23"/>
</dbReference>